<evidence type="ECO:0000256" key="5">
    <source>
        <dbReference type="SAM" id="MobiDB-lite"/>
    </source>
</evidence>
<dbReference type="Proteomes" id="UP000242915">
    <property type="component" value="Unassembled WGS sequence"/>
</dbReference>
<reference evidence="9" key="1">
    <citation type="submission" date="2017-06" db="EMBL/GenBank/DDBJ databases">
        <authorList>
            <person name="Varghese N."/>
            <person name="Submissions S."/>
        </authorList>
    </citation>
    <scope>NUCLEOTIDE SEQUENCE [LARGE SCALE GENOMIC DNA]</scope>
    <source>
        <strain evidence="9">CIP 108523</strain>
    </source>
</reference>
<keyword evidence="6" id="KW-0732">Signal</keyword>
<feature type="region of interest" description="Disordered" evidence="5">
    <location>
        <begin position="198"/>
        <end position="218"/>
    </location>
</feature>
<evidence type="ECO:0000256" key="4">
    <source>
        <dbReference type="ARBA" id="ARBA00022807"/>
    </source>
</evidence>
<proteinExistence type="inferred from homology"/>
<feature type="domain" description="NlpC/P60" evidence="7">
    <location>
        <begin position="36"/>
        <end position="162"/>
    </location>
</feature>
<keyword evidence="9" id="KW-1185">Reference proteome</keyword>
<dbReference type="SUPFAM" id="SSF54001">
    <property type="entry name" value="Cysteine proteinases"/>
    <property type="match status" value="1"/>
</dbReference>
<dbReference type="Pfam" id="PF00877">
    <property type="entry name" value="NLPC_P60"/>
    <property type="match status" value="1"/>
</dbReference>
<dbReference type="PROSITE" id="PS51935">
    <property type="entry name" value="NLPC_P60"/>
    <property type="match status" value="1"/>
</dbReference>
<evidence type="ECO:0000256" key="6">
    <source>
        <dbReference type="SAM" id="SignalP"/>
    </source>
</evidence>
<keyword evidence="3" id="KW-0378">Hydrolase</keyword>
<evidence type="ECO:0000256" key="2">
    <source>
        <dbReference type="ARBA" id="ARBA00022670"/>
    </source>
</evidence>
<organism evidence="8 9">
    <name type="scientific">Pseudomonas segetis</name>
    <dbReference type="NCBI Taxonomy" id="298908"/>
    <lineage>
        <taxon>Bacteria</taxon>
        <taxon>Pseudomonadati</taxon>
        <taxon>Pseudomonadota</taxon>
        <taxon>Gammaproteobacteria</taxon>
        <taxon>Pseudomonadales</taxon>
        <taxon>Pseudomonadaceae</taxon>
        <taxon>Pseudomonas</taxon>
    </lineage>
</organism>
<keyword evidence="4" id="KW-0788">Thiol protease</keyword>
<sequence>MRRSLLGILFCCSFGVLASFSAQATEKHLGAPKASLPKAAAVVSRAQELIGVPYRWGGTNVRRGFDCSGLIVYLFGSQANIHLPRTTAQMIKMKAPKVAKNDLRAGDVVFFNHNGRGRVSHMGLYIGEGRFIHAPRTGKTIRISKLGSGYWSRHYIGAKRFLNGDGSRDQPMLAVRKSSRDQPTLSHKAGFTRTVLSARKPSREQPLLASRSHLRHKR</sequence>
<dbReference type="InterPro" id="IPR000064">
    <property type="entry name" value="NLP_P60_dom"/>
</dbReference>
<dbReference type="PANTHER" id="PTHR47053">
    <property type="entry name" value="MUREIN DD-ENDOPEPTIDASE MEPH-RELATED"/>
    <property type="match status" value="1"/>
</dbReference>
<evidence type="ECO:0000259" key="7">
    <source>
        <dbReference type="PROSITE" id="PS51935"/>
    </source>
</evidence>
<evidence type="ECO:0000313" key="8">
    <source>
        <dbReference type="EMBL" id="SNR86971.1"/>
    </source>
</evidence>
<dbReference type="EMBL" id="FZOG01000001">
    <property type="protein sequence ID" value="SNR86971.1"/>
    <property type="molecule type" value="Genomic_DNA"/>
</dbReference>
<dbReference type="GO" id="GO:0006508">
    <property type="term" value="P:proteolysis"/>
    <property type="evidence" value="ECO:0007669"/>
    <property type="project" value="UniProtKB-KW"/>
</dbReference>
<evidence type="ECO:0000313" key="9">
    <source>
        <dbReference type="Proteomes" id="UP000242915"/>
    </source>
</evidence>
<dbReference type="InterPro" id="IPR038765">
    <property type="entry name" value="Papain-like_cys_pep_sf"/>
</dbReference>
<comment type="similarity">
    <text evidence="1">Belongs to the peptidase C40 family.</text>
</comment>
<dbReference type="RefSeq" id="WP_083840247.1">
    <property type="nucleotide sequence ID" value="NZ_FZOG01000001.1"/>
</dbReference>
<dbReference type="PANTHER" id="PTHR47053:SF1">
    <property type="entry name" value="MUREIN DD-ENDOPEPTIDASE MEPH-RELATED"/>
    <property type="match status" value="1"/>
</dbReference>
<evidence type="ECO:0000256" key="1">
    <source>
        <dbReference type="ARBA" id="ARBA00007074"/>
    </source>
</evidence>
<dbReference type="GO" id="GO:0008234">
    <property type="term" value="F:cysteine-type peptidase activity"/>
    <property type="evidence" value="ECO:0007669"/>
    <property type="project" value="UniProtKB-KW"/>
</dbReference>
<dbReference type="InterPro" id="IPR051202">
    <property type="entry name" value="Peptidase_C40"/>
</dbReference>
<protein>
    <submittedName>
        <fullName evidence="8">NlpC/P60 family protein</fullName>
    </submittedName>
</protein>
<dbReference type="Gene3D" id="3.90.1720.10">
    <property type="entry name" value="endopeptidase domain like (from Nostoc punctiforme)"/>
    <property type="match status" value="1"/>
</dbReference>
<keyword evidence="2" id="KW-0645">Protease</keyword>
<name>A0A238ZVD2_9PSED</name>
<dbReference type="AlphaFoldDB" id="A0A238ZVD2"/>
<feature type="signal peptide" evidence="6">
    <location>
        <begin position="1"/>
        <end position="24"/>
    </location>
</feature>
<accession>A0A238ZVD2</accession>
<gene>
    <name evidence="8" type="ORF">SAMN05216255_0699</name>
</gene>
<feature type="chain" id="PRO_5012624682" evidence="6">
    <location>
        <begin position="25"/>
        <end position="218"/>
    </location>
</feature>
<evidence type="ECO:0000256" key="3">
    <source>
        <dbReference type="ARBA" id="ARBA00022801"/>
    </source>
</evidence>